<gene>
    <name evidence="1" type="ORF">GWI33_006569</name>
</gene>
<protein>
    <submittedName>
        <fullName evidence="1">Uncharacterized protein</fullName>
    </submittedName>
</protein>
<keyword evidence="2" id="KW-1185">Reference proteome</keyword>
<evidence type="ECO:0000313" key="1">
    <source>
        <dbReference type="EMBL" id="KAF7279943.1"/>
    </source>
</evidence>
<dbReference type="AlphaFoldDB" id="A0A834MDN1"/>
<dbReference type="Proteomes" id="UP000625711">
    <property type="component" value="Unassembled WGS sequence"/>
</dbReference>
<proteinExistence type="predicted"/>
<comment type="caution">
    <text evidence="1">The sequence shown here is derived from an EMBL/GenBank/DDBJ whole genome shotgun (WGS) entry which is preliminary data.</text>
</comment>
<dbReference type="EMBL" id="JAACXV010000329">
    <property type="protein sequence ID" value="KAF7279943.1"/>
    <property type="molecule type" value="Genomic_DNA"/>
</dbReference>
<reference evidence="1" key="1">
    <citation type="submission" date="2020-08" db="EMBL/GenBank/DDBJ databases">
        <title>Genome sequencing and assembly of the red palm weevil Rhynchophorus ferrugineus.</title>
        <authorList>
            <person name="Dias G.B."/>
            <person name="Bergman C.M."/>
            <person name="Manee M."/>
        </authorList>
    </citation>
    <scope>NUCLEOTIDE SEQUENCE</scope>
    <source>
        <strain evidence="1">AA-2017</strain>
        <tissue evidence="1">Whole larva</tissue>
    </source>
</reference>
<sequence length="134" mass="14688">MFWYKTVDLLPPTGCNKCFSTLLKKNTLDFVRTHGLRDVLAFVRLAFSRCARALRGPSRTRYRTGLAHSIDTTLSVGSRGRQTGEQGGRFVVAESPSVDVYISPDQAVYVEHYGTPKYIHLGPGGVSASSPASH</sequence>
<evidence type="ECO:0000313" key="2">
    <source>
        <dbReference type="Proteomes" id="UP000625711"/>
    </source>
</evidence>
<accession>A0A834MDN1</accession>
<organism evidence="1 2">
    <name type="scientific">Rhynchophorus ferrugineus</name>
    <name type="common">Red palm weevil</name>
    <name type="synonym">Curculio ferrugineus</name>
    <dbReference type="NCBI Taxonomy" id="354439"/>
    <lineage>
        <taxon>Eukaryota</taxon>
        <taxon>Metazoa</taxon>
        <taxon>Ecdysozoa</taxon>
        <taxon>Arthropoda</taxon>
        <taxon>Hexapoda</taxon>
        <taxon>Insecta</taxon>
        <taxon>Pterygota</taxon>
        <taxon>Neoptera</taxon>
        <taxon>Endopterygota</taxon>
        <taxon>Coleoptera</taxon>
        <taxon>Polyphaga</taxon>
        <taxon>Cucujiformia</taxon>
        <taxon>Curculionidae</taxon>
        <taxon>Dryophthorinae</taxon>
        <taxon>Rhynchophorus</taxon>
    </lineage>
</organism>
<name>A0A834MDN1_RHYFE</name>